<dbReference type="AlphaFoldDB" id="A0A1G5RST8"/>
<dbReference type="InterPro" id="IPR006668">
    <property type="entry name" value="Mg_transptr_MgtE_intracell_dom"/>
</dbReference>
<dbReference type="SUPFAM" id="SSF54631">
    <property type="entry name" value="CBS-domain pair"/>
    <property type="match status" value="1"/>
</dbReference>
<name>A0A1G5RST8_9FIRM</name>
<dbReference type="Proteomes" id="UP000199208">
    <property type="component" value="Unassembled WGS sequence"/>
</dbReference>
<keyword evidence="9" id="KW-0479">Metal-binding</keyword>
<keyword evidence="4 9" id="KW-0812">Transmembrane</keyword>
<accession>A0A1G5RST8</accession>
<dbReference type="CDD" id="cd04606">
    <property type="entry name" value="CBS_pair_Mg_transporter"/>
    <property type="match status" value="1"/>
</dbReference>
<keyword evidence="8" id="KW-0129">CBS domain</keyword>
<keyword evidence="7 9" id="KW-0472">Membrane</keyword>
<comment type="subunit">
    <text evidence="9">Homodimer.</text>
</comment>
<evidence type="ECO:0000256" key="1">
    <source>
        <dbReference type="ARBA" id="ARBA00004141"/>
    </source>
</evidence>
<dbReference type="Gene3D" id="1.10.357.20">
    <property type="entry name" value="SLC41 divalent cation transporters, integral membrane domain"/>
    <property type="match status" value="1"/>
</dbReference>
<reference evidence="11 12" key="1">
    <citation type="submission" date="2016-10" db="EMBL/GenBank/DDBJ databases">
        <authorList>
            <person name="de Groot N.N."/>
        </authorList>
    </citation>
    <scope>NUCLEOTIDE SEQUENCE [LARGE SCALE GENOMIC DNA]</scope>
    <source>
        <strain evidence="11 12">DSM 2784</strain>
    </source>
</reference>
<keyword evidence="12" id="KW-1185">Reference proteome</keyword>
<dbReference type="Pfam" id="PF01769">
    <property type="entry name" value="MgtE"/>
    <property type="match status" value="1"/>
</dbReference>
<feature type="domain" description="CBS" evidence="10">
    <location>
        <begin position="142"/>
        <end position="204"/>
    </location>
</feature>
<evidence type="ECO:0000256" key="2">
    <source>
        <dbReference type="ARBA" id="ARBA00009749"/>
    </source>
</evidence>
<evidence type="ECO:0000256" key="3">
    <source>
        <dbReference type="ARBA" id="ARBA00022448"/>
    </source>
</evidence>
<evidence type="ECO:0000259" key="10">
    <source>
        <dbReference type="PROSITE" id="PS51371"/>
    </source>
</evidence>
<dbReference type="SMART" id="SM00116">
    <property type="entry name" value="CBS"/>
    <property type="match status" value="2"/>
</dbReference>
<dbReference type="PANTHER" id="PTHR43773">
    <property type="entry name" value="MAGNESIUM TRANSPORTER MGTE"/>
    <property type="match status" value="1"/>
</dbReference>
<dbReference type="PANTHER" id="PTHR43773:SF1">
    <property type="entry name" value="MAGNESIUM TRANSPORTER MGTE"/>
    <property type="match status" value="1"/>
</dbReference>
<evidence type="ECO:0000256" key="9">
    <source>
        <dbReference type="RuleBase" id="RU362011"/>
    </source>
</evidence>
<dbReference type="InterPro" id="IPR006669">
    <property type="entry name" value="MgtE_transporter"/>
</dbReference>
<evidence type="ECO:0000256" key="8">
    <source>
        <dbReference type="PROSITE-ProRule" id="PRU00703"/>
    </source>
</evidence>
<dbReference type="SUPFAM" id="SSF158791">
    <property type="entry name" value="MgtE N-terminal domain-like"/>
    <property type="match status" value="1"/>
</dbReference>
<dbReference type="GO" id="GO:0015095">
    <property type="term" value="F:magnesium ion transmembrane transporter activity"/>
    <property type="evidence" value="ECO:0007669"/>
    <property type="project" value="UniProtKB-UniRule"/>
</dbReference>
<gene>
    <name evidence="11" type="ORF">SAMN03080599_00597</name>
</gene>
<comment type="function">
    <text evidence="9">Acts as a magnesium transporter.</text>
</comment>
<feature type="transmembrane region" description="Helical" evidence="9">
    <location>
        <begin position="433"/>
        <end position="456"/>
    </location>
</feature>
<feature type="transmembrane region" description="Helical" evidence="9">
    <location>
        <begin position="394"/>
        <end position="421"/>
    </location>
</feature>
<evidence type="ECO:0000313" key="11">
    <source>
        <dbReference type="EMBL" id="SCZ77152.1"/>
    </source>
</evidence>
<protein>
    <recommendedName>
        <fullName evidence="9">Magnesium transporter MgtE</fullName>
    </recommendedName>
</protein>
<feature type="transmembrane region" description="Helical" evidence="9">
    <location>
        <begin position="364"/>
        <end position="388"/>
    </location>
</feature>
<dbReference type="InterPro" id="IPR046342">
    <property type="entry name" value="CBS_dom_sf"/>
</dbReference>
<feature type="domain" description="CBS" evidence="10">
    <location>
        <begin position="206"/>
        <end position="262"/>
    </location>
</feature>
<keyword evidence="9" id="KW-1003">Cell membrane</keyword>
<dbReference type="Pfam" id="PF00571">
    <property type="entry name" value="CBS"/>
    <property type="match status" value="2"/>
</dbReference>
<keyword evidence="3 9" id="KW-0813">Transport</keyword>
<dbReference type="InterPro" id="IPR038076">
    <property type="entry name" value="MgtE_N_sf"/>
</dbReference>
<comment type="subcellular location">
    <subcellularLocation>
        <location evidence="9">Cell membrane</location>
        <topology evidence="9">Multi-pass membrane protein</topology>
    </subcellularLocation>
    <subcellularLocation>
        <location evidence="1">Membrane</location>
        <topology evidence="1">Multi-pass membrane protein</topology>
    </subcellularLocation>
</comment>
<dbReference type="Gene3D" id="1.25.60.10">
    <property type="entry name" value="MgtE N-terminal domain-like"/>
    <property type="match status" value="1"/>
</dbReference>
<dbReference type="InterPro" id="IPR006667">
    <property type="entry name" value="SLC41_membr_dom"/>
</dbReference>
<evidence type="ECO:0000256" key="5">
    <source>
        <dbReference type="ARBA" id="ARBA00022842"/>
    </source>
</evidence>
<sequence>MANLQELEQEELIKQLIELLEIGAYEAVRALDEKLHYADRAEIMEELSEELRQTYFELLDFEEASEVLEEVGSELFSELIEGMDEEKRSKVIDNMSQDDIVDKLSGLTEEKQEELLSYMDEDTASEVETLLEYEEDSAGGRMTKDYVTLTTEMTIDIAIEYLRQNAPGAETIYYVFVTDEAGILTGVISLRQLIVASPETKISEIMNENVISVYDDEDQEEVARLFSKYDFMVMPVVDKEEKLKGIITVDDILDVIEEEATEDIYKFAGSSDLEIYEEDDASWLRVVRSVRSRLPWLIITIFGGLLSGSVVARYQGTLDANAALAMFMPLLAGMGGNVGTQSSTITVRSIAVGYVEGKEAVRTFFLEVATGFAVGLVCSVIVGLAAMLTNSSTVISLIVGIAMFSNIVTAAAIGTLVPMIFKKLGVDPAVASAPFISTTVDITGLTIYFSLATVLIGKWMI</sequence>
<dbReference type="NCBIfam" id="TIGR00400">
    <property type="entry name" value="mgtE"/>
    <property type="match status" value="1"/>
</dbReference>
<dbReference type="PROSITE" id="PS51371">
    <property type="entry name" value="CBS"/>
    <property type="match status" value="2"/>
</dbReference>
<keyword evidence="5 9" id="KW-0460">Magnesium</keyword>
<organism evidence="11 12">
    <name type="scientific">Acidaminobacter hydrogenoformans DSM 2784</name>
    <dbReference type="NCBI Taxonomy" id="1120920"/>
    <lineage>
        <taxon>Bacteria</taxon>
        <taxon>Bacillati</taxon>
        <taxon>Bacillota</taxon>
        <taxon>Clostridia</taxon>
        <taxon>Peptostreptococcales</taxon>
        <taxon>Acidaminobacteraceae</taxon>
        <taxon>Acidaminobacter</taxon>
    </lineage>
</organism>
<proteinExistence type="inferred from homology"/>
<evidence type="ECO:0000256" key="4">
    <source>
        <dbReference type="ARBA" id="ARBA00022692"/>
    </source>
</evidence>
<dbReference type="EMBL" id="FMWL01000002">
    <property type="protein sequence ID" value="SCZ77152.1"/>
    <property type="molecule type" value="Genomic_DNA"/>
</dbReference>
<dbReference type="Pfam" id="PF03448">
    <property type="entry name" value="MgtE_N"/>
    <property type="match status" value="1"/>
</dbReference>
<dbReference type="RefSeq" id="WP_092589391.1">
    <property type="nucleotide sequence ID" value="NZ_FMWL01000002.1"/>
</dbReference>
<dbReference type="STRING" id="1120920.SAMN03080599_00597"/>
<dbReference type="InterPro" id="IPR000644">
    <property type="entry name" value="CBS_dom"/>
</dbReference>
<keyword evidence="6 9" id="KW-1133">Transmembrane helix</keyword>
<evidence type="ECO:0000256" key="6">
    <source>
        <dbReference type="ARBA" id="ARBA00022989"/>
    </source>
</evidence>
<dbReference type="SUPFAM" id="SSF161093">
    <property type="entry name" value="MgtE membrane domain-like"/>
    <property type="match status" value="1"/>
</dbReference>
<dbReference type="InterPro" id="IPR036739">
    <property type="entry name" value="SLC41_membr_dom_sf"/>
</dbReference>
<evidence type="ECO:0000256" key="7">
    <source>
        <dbReference type="ARBA" id="ARBA00023136"/>
    </source>
</evidence>
<dbReference type="GO" id="GO:0046872">
    <property type="term" value="F:metal ion binding"/>
    <property type="evidence" value="ECO:0007669"/>
    <property type="project" value="UniProtKB-KW"/>
</dbReference>
<dbReference type="OrthoDB" id="9790355at2"/>
<comment type="caution">
    <text evidence="9">Lacks conserved residue(s) required for the propagation of feature annotation.</text>
</comment>
<dbReference type="Gene3D" id="3.10.580.10">
    <property type="entry name" value="CBS-domain"/>
    <property type="match status" value="1"/>
</dbReference>
<evidence type="ECO:0000313" key="12">
    <source>
        <dbReference type="Proteomes" id="UP000199208"/>
    </source>
</evidence>
<comment type="similarity">
    <text evidence="2 9">Belongs to the SLC41A transporter family.</text>
</comment>
<dbReference type="GO" id="GO:0005886">
    <property type="term" value="C:plasma membrane"/>
    <property type="evidence" value="ECO:0007669"/>
    <property type="project" value="UniProtKB-SubCell"/>
</dbReference>
<dbReference type="SMART" id="SM00924">
    <property type="entry name" value="MgtE_N"/>
    <property type="match status" value="1"/>
</dbReference>
<feature type="transmembrane region" description="Helical" evidence="9">
    <location>
        <begin position="294"/>
        <end position="314"/>
    </location>
</feature>